<dbReference type="EMBL" id="CM004481">
    <property type="protein sequence ID" value="OCT65475.1"/>
    <property type="molecule type" value="Genomic_DNA"/>
</dbReference>
<sequence length="86" mass="9683">MRVHSHHTGTLRLRVLPETIAALKHLMCQRPGPLDRPRFDQGVCVVARHPRSLLLLTSYPRLKLHLHAKCTSPLSMAGCRHAPIPI</sequence>
<evidence type="ECO:0000313" key="2">
    <source>
        <dbReference type="Proteomes" id="UP000694892"/>
    </source>
</evidence>
<protein>
    <submittedName>
        <fullName evidence="1">Uncharacterized protein</fullName>
    </submittedName>
</protein>
<dbReference type="AlphaFoldDB" id="A0A974C3W5"/>
<name>A0A974C3W5_XENLA</name>
<dbReference type="Proteomes" id="UP000694892">
    <property type="component" value="Chromosome 8S"/>
</dbReference>
<evidence type="ECO:0000313" key="1">
    <source>
        <dbReference type="EMBL" id="OCT65475.1"/>
    </source>
</evidence>
<organism evidence="1 2">
    <name type="scientific">Xenopus laevis</name>
    <name type="common">African clawed frog</name>
    <dbReference type="NCBI Taxonomy" id="8355"/>
    <lineage>
        <taxon>Eukaryota</taxon>
        <taxon>Metazoa</taxon>
        <taxon>Chordata</taxon>
        <taxon>Craniata</taxon>
        <taxon>Vertebrata</taxon>
        <taxon>Euteleostomi</taxon>
        <taxon>Amphibia</taxon>
        <taxon>Batrachia</taxon>
        <taxon>Anura</taxon>
        <taxon>Pipoidea</taxon>
        <taxon>Pipidae</taxon>
        <taxon>Xenopodinae</taxon>
        <taxon>Xenopus</taxon>
        <taxon>Xenopus</taxon>
    </lineage>
</organism>
<accession>A0A974C3W5</accession>
<gene>
    <name evidence="1" type="ORF">XELAEV_18041717mg</name>
</gene>
<proteinExistence type="predicted"/>
<reference evidence="2" key="1">
    <citation type="journal article" date="2016" name="Nature">
        <title>Genome evolution in the allotetraploid frog Xenopus laevis.</title>
        <authorList>
            <person name="Session A.M."/>
            <person name="Uno Y."/>
            <person name="Kwon T."/>
            <person name="Chapman J.A."/>
            <person name="Toyoda A."/>
            <person name="Takahashi S."/>
            <person name="Fukui A."/>
            <person name="Hikosaka A."/>
            <person name="Suzuki A."/>
            <person name="Kondo M."/>
            <person name="van Heeringen S.J."/>
            <person name="Quigley I."/>
            <person name="Heinz S."/>
            <person name="Ogino H."/>
            <person name="Ochi H."/>
            <person name="Hellsten U."/>
            <person name="Lyons J.B."/>
            <person name="Simakov O."/>
            <person name="Putnam N."/>
            <person name="Stites J."/>
            <person name="Kuroki Y."/>
            <person name="Tanaka T."/>
            <person name="Michiue T."/>
            <person name="Watanabe M."/>
            <person name="Bogdanovic O."/>
            <person name="Lister R."/>
            <person name="Georgiou G."/>
            <person name="Paranjpe S.S."/>
            <person name="van Kruijsbergen I."/>
            <person name="Shu S."/>
            <person name="Carlson J."/>
            <person name="Kinoshita T."/>
            <person name="Ohta Y."/>
            <person name="Mawaribuchi S."/>
            <person name="Jenkins J."/>
            <person name="Grimwood J."/>
            <person name="Schmutz J."/>
            <person name="Mitros T."/>
            <person name="Mozaffari S.V."/>
            <person name="Suzuki Y."/>
            <person name="Haramoto Y."/>
            <person name="Yamamoto T.S."/>
            <person name="Takagi C."/>
            <person name="Heald R."/>
            <person name="Miller K."/>
            <person name="Haudenschild C."/>
            <person name="Kitzman J."/>
            <person name="Nakayama T."/>
            <person name="Izutsu Y."/>
            <person name="Robert J."/>
            <person name="Fortriede J."/>
            <person name="Burns K."/>
            <person name="Lotay V."/>
            <person name="Karimi K."/>
            <person name="Yasuoka Y."/>
            <person name="Dichmann D.S."/>
            <person name="Flajnik M.F."/>
            <person name="Houston D.W."/>
            <person name="Shendure J."/>
            <person name="DuPasquier L."/>
            <person name="Vize P.D."/>
            <person name="Zorn A.M."/>
            <person name="Ito M."/>
            <person name="Marcotte E.M."/>
            <person name="Wallingford J.B."/>
            <person name="Ito Y."/>
            <person name="Asashima M."/>
            <person name="Ueno N."/>
            <person name="Matsuda Y."/>
            <person name="Veenstra G.J."/>
            <person name="Fujiyama A."/>
            <person name="Harland R.M."/>
            <person name="Taira M."/>
            <person name="Rokhsar D.S."/>
        </authorList>
    </citation>
    <scope>NUCLEOTIDE SEQUENCE [LARGE SCALE GENOMIC DNA]</scope>
    <source>
        <strain evidence="2">J</strain>
    </source>
</reference>